<sequence length="814" mass="93715">MTQIAQFQQEREKKFMHLLKPIRGLAQNWNIDIAHELEDYLVDLEEISISFDGGSTNLNFVEAALLIQSSACIYSKKVEYLYNLIYQTLDLLSERKKRQKKKKSQDDDENGENEDETENFLTLDDTLKIDKNIDLRDSDDVNRILGLLDFEERSTQRRRNRLYQQNQESSKIKLLLRTPIYLLGQLETEQSIGNKDYFMTSCQLHSTGALFLDETDLEIFTISLKDPKKNLNYLEDLDNFSFNSFSSGFSNQQSSDFFQTGTNQSSSVNNSTFGIGGLLPMNETHSTKINQDNTELKSDGISLGGNGTLSDFNDDEHEGSGGDDDDDDDDEDFDMNDENEDENEEETMQQKNKNKLSQSARKVLFGGDLNSNAEPIDPWIKLESYDKGAVKDRKYRKSKTCKLPTKLVDHSNYLESFIGLSDPWLSRTVMTNKKIEPFSRNDLKKLYYKEYSELLKKEKTRISRSITRNKNVDKKKLTQTGGSEFYEMLMMEQDEETMLEHGRAIGLGNQDFEGIGGFEDDDDDENNDDYDLDNQGVGGFGSISESQLLSMDGISLGGYDSQDNNGLSFSNFSTDSSLLREESTKNKSFYSYEDLCRQHIEAYLSNSATFIQETELSRRVSDWRDKLDPLLDTQNQRPPFDIHQCGRNVMNSFAFEDENNRVFSQDFGKVVDGLEQYDICRHFLAVLQLVNDRNLDLSHEEGGQSIQDVIVEEKNGQNDGNTGENDGKYKLVRVDDSTRSSFQMKILDNTAKFKRFENEEETSENTEPKSKNDSLSKNKKLKKKKKKNDNEKKKKKKNKYFSFFFSSLNFIFFE</sequence>
<dbReference type="PANTHER" id="PTHR14324:SF3">
    <property type="entry name" value="CONDENSIN-2 COMPLEX SUBUNIT H2"/>
    <property type="match status" value="1"/>
</dbReference>
<dbReference type="GO" id="GO:0003682">
    <property type="term" value="F:chromatin binding"/>
    <property type="evidence" value="ECO:0007669"/>
    <property type="project" value="TreeGrafter"/>
</dbReference>
<evidence type="ECO:0000256" key="3">
    <source>
        <dbReference type="ARBA" id="ARBA00023242"/>
    </source>
</evidence>
<feature type="domain" description="Condensin II complex subunit H2 N-terminal" evidence="5">
    <location>
        <begin position="13"/>
        <end position="126"/>
    </location>
</feature>
<comment type="caution">
    <text evidence="7">The sequence shown here is derived from an EMBL/GenBank/DDBJ whole genome shotgun (WGS) entry which is preliminary data.</text>
</comment>
<evidence type="ECO:0000256" key="1">
    <source>
        <dbReference type="ARBA" id="ARBA00004123"/>
    </source>
</evidence>
<dbReference type="GO" id="GO:0051306">
    <property type="term" value="P:mitotic sister chromatid separation"/>
    <property type="evidence" value="ECO:0007669"/>
    <property type="project" value="TreeGrafter"/>
</dbReference>
<evidence type="ECO:0000259" key="6">
    <source>
        <dbReference type="Pfam" id="PF16858"/>
    </source>
</evidence>
<dbReference type="Pfam" id="PF16858">
    <property type="entry name" value="CNDH2_C"/>
    <property type="match status" value="1"/>
</dbReference>
<feature type="region of interest" description="Disordered" evidence="4">
    <location>
        <begin position="98"/>
        <end position="117"/>
    </location>
</feature>
<feature type="compositionally biased region" description="Acidic residues" evidence="4">
    <location>
        <begin position="312"/>
        <end position="347"/>
    </location>
</feature>
<dbReference type="GO" id="GO:0005634">
    <property type="term" value="C:nucleus"/>
    <property type="evidence" value="ECO:0007669"/>
    <property type="project" value="UniProtKB-SubCell"/>
</dbReference>
<proteinExistence type="inferred from homology"/>
<comment type="similarity">
    <text evidence="2">Belongs to the CND2 H2 (condensin-2 subunit 2) family.</text>
</comment>
<dbReference type="Pfam" id="PF06278">
    <property type="entry name" value="CNDH2_N"/>
    <property type="match status" value="1"/>
</dbReference>
<evidence type="ECO:0000313" key="8">
    <source>
        <dbReference type="Proteomes" id="UP001146793"/>
    </source>
</evidence>
<dbReference type="InterPro" id="IPR031737">
    <property type="entry name" value="CNDH2_C"/>
</dbReference>
<name>A0AAV7Y3C7_9EUKA</name>
<keyword evidence="3" id="KW-0539">Nucleus</keyword>
<gene>
    <name evidence="7" type="ORF">M0812_29097</name>
</gene>
<dbReference type="GO" id="GO:0000796">
    <property type="term" value="C:condensin complex"/>
    <property type="evidence" value="ECO:0007669"/>
    <property type="project" value="TreeGrafter"/>
</dbReference>
<feature type="compositionally biased region" description="Acidic residues" evidence="4">
    <location>
        <begin position="106"/>
        <end position="117"/>
    </location>
</feature>
<feature type="compositionally biased region" description="Basic residues" evidence="4">
    <location>
        <begin position="777"/>
        <end position="795"/>
    </location>
</feature>
<feature type="compositionally biased region" description="Basic and acidic residues" evidence="4">
    <location>
        <begin position="766"/>
        <end position="776"/>
    </location>
</feature>
<dbReference type="AlphaFoldDB" id="A0AAV7Y3C7"/>
<dbReference type="GO" id="GO:0010032">
    <property type="term" value="P:meiotic chromosome condensation"/>
    <property type="evidence" value="ECO:0007669"/>
    <property type="project" value="TreeGrafter"/>
</dbReference>
<organism evidence="7 8">
    <name type="scientific">Anaeramoeba flamelloides</name>
    <dbReference type="NCBI Taxonomy" id="1746091"/>
    <lineage>
        <taxon>Eukaryota</taxon>
        <taxon>Metamonada</taxon>
        <taxon>Anaeramoebidae</taxon>
        <taxon>Anaeramoeba</taxon>
    </lineage>
</organism>
<accession>A0AAV7Y3C7</accession>
<dbReference type="Proteomes" id="UP001146793">
    <property type="component" value="Unassembled WGS sequence"/>
</dbReference>
<dbReference type="InterPro" id="IPR009378">
    <property type="entry name" value="H2_N"/>
</dbReference>
<protein>
    <submittedName>
        <fullName evidence="7">Condensin-2 complex subunit h2</fullName>
    </submittedName>
</protein>
<reference evidence="7" key="1">
    <citation type="submission" date="2022-08" db="EMBL/GenBank/DDBJ databases">
        <title>Novel sulphate-reducing endosymbionts in the free-living metamonad Anaeramoeba.</title>
        <authorList>
            <person name="Jerlstrom-Hultqvist J."/>
            <person name="Cepicka I."/>
            <person name="Gallot-Lavallee L."/>
            <person name="Salas-Leiva D."/>
            <person name="Curtis B.A."/>
            <person name="Zahonova K."/>
            <person name="Pipaliya S."/>
            <person name="Dacks J."/>
            <person name="Roger A.J."/>
        </authorList>
    </citation>
    <scope>NUCLEOTIDE SEQUENCE</scope>
    <source>
        <strain evidence="7">Busselton2</strain>
    </source>
</reference>
<feature type="domain" description="Condensin-2 complex subunit H2 C-terminal" evidence="6">
    <location>
        <begin position="591"/>
        <end position="705"/>
    </location>
</feature>
<feature type="region of interest" description="Disordered" evidence="4">
    <location>
        <begin position="757"/>
        <end position="795"/>
    </location>
</feature>
<feature type="region of interest" description="Disordered" evidence="4">
    <location>
        <begin position="295"/>
        <end position="357"/>
    </location>
</feature>
<dbReference type="InterPro" id="IPR031739">
    <property type="entry name" value="Ncaph2"/>
</dbReference>
<comment type="subcellular location">
    <subcellularLocation>
        <location evidence="1">Nucleus</location>
    </subcellularLocation>
</comment>
<evidence type="ECO:0000256" key="2">
    <source>
        <dbReference type="ARBA" id="ARBA00007844"/>
    </source>
</evidence>
<dbReference type="PANTHER" id="PTHR14324">
    <property type="entry name" value="CONDENSIN-2 COMPLEX SUBUNIT H2"/>
    <property type="match status" value="1"/>
</dbReference>
<dbReference type="EMBL" id="JANTQA010000072">
    <property type="protein sequence ID" value="KAJ3424377.1"/>
    <property type="molecule type" value="Genomic_DNA"/>
</dbReference>
<evidence type="ECO:0000259" key="5">
    <source>
        <dbReference type="Pfam" id="PF06278"/>
    </source>
</evidence>
<evidence type="ECO:0000256" key="4">
    <source>
        <dbReference type="SAM" id="MobiDB-lite"/>
    </source>
</evidence>
<evidence type="ECO:0000313" key="7">
    <source>
        <dbReference type="EMBL" id="KAJ3424377.1"/>
    </source>
</evidence>